<dbReference type="PANTHER" id="PTHR46093:SF18">
    <property type="entry name" value="FIBRONECTIN TYPE-III DOMAIN-CONTAINING PROTEIN"/>
    <property type="match status" value="1"/>
</dbReference>
<dbReference type="STRING" id="1283841.A0A084QYY5"/>
<dbReference type="InParanoid" id="A0A084QYY5"/>
<protein>
    <recommendedName>
        <fullName evidence="8">Kelch repeat protein</fullName>
    </recommendedName>
</protein>
<dbReference type="OMA" id="GTIMVEM"/>
<feature type="region of interest" description="Disordered" evidence="3">
    <location>
        <begin position="434"/>
        <end position="460"/>
    </location>
</feature>
<evidence type="ECO:0000256" key="1">
    <source>
        <dbReference type="ARBA" id="ARBA00022441"/>
    </source>
</evidence>
<evidence type="ECO:0000256" key="3">
    <source>
        <dbReference type="SAM" id="MobiDB-lite"/>
    </source>
</evidence>
<evidence type="ECO:0000256" key="5">
    <source>
        <dbReference type="SAM" id="SignalP"/>
    </source>
</evidence>
<feature type="compositionally biased region" description="Low complexity" evidence="3">
    <location>
        <begin position="450"/>
        <end position="460"/>
    </location>
</feature>
<dbReference type="Proteomes" id="UP000028524">
    <property type="component" value="Unassembled WGS sequence"/>
</dbReference>
<feature type="chain" id="PRO_5001779820" description="Kelch repeat protein" evidence="5">
    <location>
        <begin position="18"/>
        <end position="562"/>
    </location>
</feature>
<keyword evidence="1" id="KW-0880">Kelch repeat</keyword>
<name>A0A084QYY5_STAC4</name>
<keyword evidence="4" id="KW-0812">Transmembrane</keyword>
<proteinExistence type="predicted"/>
<dbReference type="InterPro" id="IPR011043">
    <property type="entry name" value="Gal_Oxase/kelch_b-propeller"/>
</dbReference>
<reference evidence="6 7" key="1">
    <citation type="journal article" date="2014" name="BMC Genomics">
        <title>Comparative genome sequencing reveals chemotype-specific gene clusters in the toxigenic black mold Stachybotrys.</title>
        <authorList>
            <person name="Semeiks J."/>
            <person name="Borek D."/>
            <person name="Otwinowski Z."/>
            <person name="Grishin N.V."/>
        </authorList>
    </citation>
    <scope>NUCLEOTIDE SEQUENCE [LARGE SCALE GENOMIC DNA]</scope>
    <source>
        <strain evidence="6 7">IBT 40285</strain>
    </source>
</reference>
<evidence type="ECO:0000256" key="2">
    <source>
        <dbReference type="ARBA" id="ARBA00022737"/>
    </source>
</evidence>
<dbReference type="EMBL" id="KL659601">
    <property type="protein sequence ID" value="KFA69170.1"/>
    <property type="molecule type" value="Genomic_DNA"/>
</dbReference>
<feature type="signal peptide" evidence="5">
    <location>
        <begin position="1"/>
        <end position="17"/>
    </location>
</feature>
<dbReference type="SUPFAM" id="SSF50965">
    <property type="entry name" value="Galactose oxidase, central domain"/>
    <property type="match status" value="1"/>
</dbReference>
<dbReference type="Gene3D" id="2.120.10.80">
    <property type="entry name" value="Kelch-type beta propeller"/>
    <property type="match status" value="1"/>
</dbReference>
<dbReference type="OrthoDB" id="540004at2759"/>
<feature type="compositionally biased region" description="Polar residues" evidence="3">
    <location>
        <begin position="511"/>
        <end position="523"/>
    </location>
</feature>
<keyword evidence="4" id="KW-0472">Membrane</keyword>
<dbReference type="AlphaFoldDB" id="A0A084QYY5"/>
<organism evidence="6 7">
    <name type="scientific">Stachybotrys chlorohalonatus (strain IBT 40285)</name>
    <dbReference type="NCBI Taxonomy" id="1283841"/>
    <lineage>
        <taxon>Eukaryota</taxon>
        <taxon>Fungi</taxon>
        <taxon>Dikarya</taxon>
        <taxon>Ascomycota</taxon>
        <taxon>Pezizomycotina</taxon>
        <taxon>Sordariomycetes</taxon>
        <taxon>Hypocreomycetidae</taxon>
        <taxon>Hypocreales</taxon>
        <taxon>Stachybotryaceae</taxon>
        <taxon>Stachybotrys</taxon>
    </lineage>
</organism>
<accession>A0A084QYY5</accession>
<gene>
    <name evidence="6" type="ORF">S40285_00067</name>
</gene>
<evidence type="ECO:0000256" key="4">
    <source>
        <dbReference type="SAM" id="Phobius"/>
    </source>
</evidence>
<keyword evidence="4" id="KW-1133">Transmembrane helix</keyword>
<keyword evidence="2" id="KW-0677">Repeat</keyword>
<keyword evidence="7" id="KW-1185">Reference proteome</keyword>
<evidence type="ECO:0000313" key="6">
    <source>
        <dbReference type="EMBL" id="KFA69170.1"/>
    </source>
</evidence>
<feature type="transmembrane region" description="Helical" evidence="4">
    <location>
        <begin position="464"/>
        <end position="487"/>
    </location>
</feature>
<evidence type="ECO:0000313" key="7">
    <source>
        <dbReference type="Proteomes" id="UP000028524"/>
    </source>
</evidence>
<feature type="region of interest" description="Disordered" evidence="3">
    <location>
        <begin position="496"/>
        <end position="562"/>
    </location>
</feature>
<dbReference type="HOGENOM" id="CLU_012508_3_1_1"/>
<evidence type="ECO:0008006" key="8">
    <source>
        <dbReference type="Google" id="ProtNLM"/>
    </source>
</evidence>
<dbReference type="InterPro" id="IPR015915">
    <property type="entry name" value="Kelch-typ_b-propeller"/>
</dbReference>
<sequence length="562" mass="61937">MTRAFAWLACLLAVARAQLDSRQNGDDETPVSYFRPRTLQVITTLGDYAYVEGGEISSFIDGERTATRNSVLLNDTVAIPLNVSWDVATVEFVNTRKSEPSPANRFPLWADEEGNTLYRWGGEIAYNGPMDEDMVRLWAFVPDGSGSGNWASQPAANQDFYNELVGATRGGMTVCGRKGFYLGGYGKRSTDPWFDTTNTYPIPGMLMYDMETRRWSNYSTAPMSPPYGSIVYGETVCARNFGPESLVVALGGFTTSPTSIDARTINDFRNVSFWDVEAEQWHWQETTGDIPQGRHRFCAAGAQGPNGTYEIFIYGGTHPVDGTLGDVHILSLPGFRWFRADVDAQPRLSNTCTMIGNRQMLSYGGLRAIDQWNYLDPWAHGMGVFDTTELRWKDSYDADAAEYEPAQMVQDWYNEGGLESVSWSSDEVRAMFVESDNGDNTDGGSGNGSGNNPNSNGSSTPTGAIAGGVVGGIAALAAVGAGIWFFLRRRRRAPQGQSAVHPSELEHKPTHTNNKWQPLSTSPDYDVAPVELDSVRERPIELAAQHRPAELPNNEYGTLHKR</sequence>
<dbReference type="PANTHER" id="PTHR46093">
    <property type="entry name" value="ACYL-COA-BINDING DOMAIN-CONTAINING PROTEIN 5"/>
    <property type="match status" value="1"/>
</dbReference>
<keyword evidence="5" id="KW-0732">Signal</keyword>